<proteinExistence type="predicted"/>
<evidence type="ECO:0000256" key="1">
    <source>
        <dbReference type="SAM" id="MobiDB-lite"/>
    </source>
</evidence>
<name>A0A392TKP4_9FABA</name>
<dbReference type="AlphaFoldDB" id="A0A392TKP4"/>
<evidence type="ECO:0000313" key="3">
    <source>
        <dbReference type="Proteomes" id="UP000265520"/>
    </source>
</evidence>
<sequence>DSIDQPLHKTFGGSIAKRLRNRKGKVVPSASEPAKATKKSAVIGPKKGWSKVMVPADKKKKNLDMKSAPSSDSEYDVEQDVPNIMTSA</sequence>
<protein>
    <submittedName>
        <fullName evidence="2">Envelope-like protein</fullName>
    </submittedName>
</protein>
<dbReference type="Proteomes" id="UP000265520">
    <property type="component" value="Unassembled WGS sequence"/>
</dbReference>
<organism evidence="2 3">
    <name type="scientific">Trifolium medium</name>
    <dbReference type="NCBI Taxonomy" id="97028"/>
    <lineage>
        <taxon>Eukaryota</taxon>
        <taxon>Viridiplantae</taxon>
        <taxon>Streptophyta</taxon>
        <taxon>Embryophyta</taxon>
        <taxon>Tracheophyta</taxon>
        <taxon>Spermatophyta</taxon>
        <taxon>Magnoliopsida</taxon>
        <taxon>eudicotyledons</taxon>
        <taxon>Gunneridae</taxon>
        <taxon>Pentapetalae</taxon>
        <taxon>rosids</taxon>
        <taxon>fabids</taxon>
        <taxon>Fabales</taxon>
        <taxon>Fabaceae</taxon>
        <taxon>Papilionoideae</taxon>
        <taxon>50 kb inversion clade</taxon>
        <taxon>NPAAA clade</taxon>
        <taxon>Hologalegina</taxon>
        <taxon>IRL clade</taxon>
        <taxon>Trifolieae</taxon>
        <taxon>Trifolium</taxon>
    </lineage>
</organism>
<feature type="non-terminal residue" evidence="2">
    <location>
        <position position="88"/>
    </location>
</feature>
<accession>A0A392TKP4</accession>
<keyword evidence="3" id="KW-1185">Reference proteome</keyword>
<feature type="region of interest" description="Disordered" evidence="1">
    <location>
        <begin position="1"/>
        <end position="40"/>
    </location>
</feature>
<feature type="region of interest" description="Disordered" evidence="1">
    <location>
        <begin position="57"/>
        <end position="88"/>
    </location>
</feature>
<reference evidence="2 3" key="1">
    <citation type="journal article" date="2018" name="Front. Plant Sci.">
        <title>Red Clover (Trifolium pratense) and Zigzag Clover (T. medium) - A Picture of Genomic Similarities and Differences.</title>
        <authorList>
            <person name="Dluhosova J."/>
            <person name="Istvanek J."/>
            <person name="Nedelnik J."/>
            <person name="Repkova J."/>
        </authorList>
    </citation>
    <scope>NUCLEOTIDE SEQUENCE [LARGE SCALE GENOMIC DNA]</scope>
    <source>
        <strain evidence="3">cv. 10/8</strain>
        <tissue evidence="2">Leaf</tissue>
    </source>
</reference>
<feature type="non-terminal residue" evidence="2">
    <location>
        <position position="1"/>
    </location>
</feature>
<dbReference type="EMBL" id="LXQA010601150">
    <property type="protein sequence ID" value="MCI61518.1"/>
    <property type="molecule type" value="Genomic_DNA"/>
</dbReference>
<comment type="caution">
    <text evidence="2">The sequence shown here is derived from an EMBL/GenBank/DDBJ whole genome shotgun (WGS) entry which is preliminary data.</text>
</comment>
<evidence type="ECO:0000313" key="2">
    <source>
        <dbReference type="EMBL" id="MCI61518.1"/>
    </source>
</evidence>